<dbReference type="PROSITE" id="PS00865">
    <property type="entry name" value="UBIQUITIN_ACTIVAT_2"/>
    <property type="match status" value="1"/>
</dbReference>
<dbReference type="InterPro" id="IPR035985">
    <property type="entry name" value="Ubiquitin-activating_enz"/>
</dbReference>
<name>A0A507C9I7_9FUNG</name>
<dbReference type="SMART" id="SM01181">
    <property type="entry name" value="E2_bind"/>
    <property type="match status" value="1"/>
</dbReference>
<dbReference type="EMBL" id="QEAN01000685">
    <property type="protein sequence ID" value="TPX30426.1"/>
    <property type="molecule type" value="Genomic_DNA"/>
</dbReference>
<reference evidence="15 16" key="1">
    <citation type="journal article" date="2019" name="Sci. Rep.">
        <title>Comparative genomics of chytrid fungi reveal insights into the obligate biotrophic and pathogenic lifestyle of Synchytrium endobioticum.</title>
        <authorList>
            <person name="van de Vossenberg B.T.L.H."/>
            <person name="Warris S."/>
            <person name="Nguyen H.D.T."/>
            <person name="van Gent-Pelzer M.P.E."/>
            <person name="Joly D.L."/>
            <person name="van de Geest H.C."/>
            <person name="Bonants P.J.M."/>
            <person name="Smith D.S."/>
            <person name="Levesque C.A."/>
            <person name="van der Lee T.A.J."/>
        </authorList>
    </citation>
    <scope>NUCLEOTIDE SEQUENCE [LARGE SCALE GENOMIC DNA]</scope>
    <source>
        <strain evidence="14 16">LEV6574</strain>
        <strain evidence="13 15">MB42</strain>
    </source>
</reference>
<dbReference type="InterPro" id="IPR033127">
    <property type="entry name" value="UBQ-activ_enz_E1_Cys_AS"/>
</dbReference>
<dbReference type="CDD" id="cd01488">
    <property type="entry name" value="Uba3_RUB"/>
    <property type="match status" value="1"/>
</dbReference>
<evidence type="ECO:0000256" key="10">
    <source>
        <dbReference type="PROSITE-ProRule" id="PRU10132"/>
    </source>
</evidence>
<evidence type="ECO:0000313" key="15">
    <source>
        <dbReference type="Proteomes" id="UP000317494"/>
    </source>
</evidence>
<comment type="function">
    <text evidence="11">Catalytic subunit of the dimeric E1 enzyme, which activates NEDD8.</text>
</comment>
<keyword evidence="6 11" id="KW-0833">Ubl conjugation pathway</keyword>
<keyword evidence="15" id="KW-1185">Reference proteome</keyword>
<evidence type="ECO:0000256" key="6">
    <source>
        <dbReference type="ARBA" id="ARBA00022786"/>
    </source>
</evidence>
<gene>
    <name evidence="14" type="ORF">SeLEV6574_g08143</name>
    <name evidence="13" type="ORF">SeMB42_g07920</name>
</gene>
<dbReference type="GO" id="GO:0005634">
    <property type="term" value="C:nucleus"/>
    <property type="evidence" value="ECO:0007669"/>
    <property type="project" value="TreeGrafter"/>
</dbReference>
<evidence type="ECO:0000256" key="2">
    <source>
        <dbReference type="ARBA" id="ARBA00006310"/>
    </source>
</evidence>
<dbReference type="Gene3D" id="3.10.290.20">
    <property type="entry name" value="Ubiquitin-like 2 activating enzyme e1b. Chain: B, domain 3"/>
    <property type="match status" value="1"/>
</dbReference>
<feature type="domain" description="E2 binding" evidence="12">
    <location>
        <begin position="363"/>
        <end position="447"/>
    </location>
</feature>
<dbReference type="GO" id="GO:0005737">
    <property type="term" value="C:cytoplasm"/>
    <property type="evidence" value="ECO:0007669"/>
    <property type="project" value="TreeGrafter"/>
</dbReference>
<keyword evidence="5 11" id="KW-0547">Nucleotide-binding</keyword>
<evidence type="ECO:0000256" key="7">
    <source>
        <dbReference type="ARBA" id="ARBA00022840"/>
    </source>
</evidence>
<evidence type="ECO:0000256" key="9">
    <source>
        <dbReference type="ARBA" id="ARBA00024626"/>
    </source>
</evidence>
<evidence type="ECO:0000256" key="4">
    <source>
        <dbReference type="ARBA" id="ARBA00022598"/>
    </source>
</evidence>
<dbReference type="UniPathway" id="UPA00885"/>
<comment type="pathway">
    <text evidence="1 11">Protein modification; protein neddylation.</text>
</comment>
<dbReference type="AlphaFoldDB" id="A0A507C9I7"/>
<dbReference type="FunFam" id="1.10.10.520:FF:000001">
    <property type="entry name" value="NEDD8-activating enzyme E1 catalytic subunit"/>
    <property type="match status" value="1"/>
</dbReference>
<dbReference type="Pfam" id="PF08825">
    <property type="entry name" value="E2_bind"/>
    <property type="match status" value="1"/>
</dbReference>
<dbReference type="STRING" id="286115.A0A507C9I7"/>
<dbReference type="EC" id="6.2.1.64" evidence="8 11"/>
<comment type="caution">
    <text evidence="14">The sequence shown here is derived from an EMBL/GenBank/DDBJ whole genome shotgun (WGS) entry which is preliminary data.</text>
</comment>
<feature type="active site" description="Glycyl thioester intermediate" evidence="10">
    <location>
        <position position="229"/>
    </location>
</feature>
<evidence type="ECO:0000256" key="3">
    <source>
        <dbReference type="ARBA" id="ARBA00015203"/>
    </source>
</evidence>
<comment type="catalytic activity">
    <reaction evidence="9 11">
        <text>ATP + [NEDD8 protein] + [E1 NEDD8-activating enzyme]-L-cysteine = AMP + diphosphate + [E1 NEDD8-activating enzyme]-S-[NEDD8 protein]-yl-L-cysteine.</text>
        <dbReference type="EC" id="6.2.1.64"/>
    </reaction>
</comment>
<evidence type="ECO:0000256" key="5">
    <source>
        <dbReference type="ARBA" id="ARBA00022741"/>
    </source>
</evidence>
<organism evidence="14 16">
    <name type="scientific">Synchytrium endobioticum</name>
    <dbReference type="NCBI Taxonomy" id="286115"/>
    <lineage>
        <taxon>Eukaryota</taxon>
        <taxon>Fungi</taxon>
        <taxon>Fungi incertae sedis</taxon>
        <taxon>Chytridiomycota</taxon>
        <taxon>Chytridiomycota incertae sedis</taxon>
        <taxon>Chytridiomycetes</taxon>
        <taxon>Synchytriales</taxon>
        <taxon>Synchytriaceae</taxon>
        <taxon>Synchytrium</taxon>
    </lineage>
</organism>
<dbReference type="Gene3D" id="1.10.10.520">
    <property type="entry name" value="Ubiquitin activating enzymes (Uba3). Chain: B, domain 2"/>
    <property type="match status" value="1"/>
</dbReference>
<evidence type="ECO:0000256" key="11">
    <source>
        <dbReference type="RuleBase" id="RU368009"/>
    </source>
</evidence>
<evidence type="ECO:0000256" key="8">
    <source>
        <dbReference type="ARBA" id="ARBA00023624"/>
    </source>
</evidence>
<dbReference type="Pfam" id="PF00899">
    <property type="entry name" value="ThiF"/>
    <property type="match status" value="1"/>
</dbReference>
<dbReference type="Proteomes" id="UP000317494">
    <property type="component" value="Unassembled WGS sequence"/>
</dbReference>
<dbReference type="InterPro" id="IPR014929">
    <property type="entry name" value="E2-binding"/>
</dbReference>
<dbReference type="Gene3D" id="3.40.50.720">
    <property type="entry name" value="NAD(P)-binding Rossmann-like Domain"/>
    <property type="match status" value="1"/>
</dbReference>
<evidence type="ECO:0000313" key="16">
    <source>
        <dbReference type="Proteomes" id="UP000320475"/>
    </source>
</evidence>
<dbReference type="GO" id="GO:0045116">
    <property type="term" value="P:protein neddylation"/>
    <property type="evidence" value="ECO:0007669"/>
    <property type="project" value="UniProtKB-UniRule"/>
</dbReference>
<dbReference type="OrthoDB" id="10255449at2759"/>
<accession>A0A507C9I7</accession>
<dbReference type="SUPFAM" id="SSF69572">
    <property type="entry name" value="Activating enzymes of the ubiquitin-like proteins"/>
    <property type="match status" value="1"/>
</dbReference>
<dbReference type="InterPro" id="IPR000594">
    <property type="entry name" value="ThiF_NAD_FAD-bd"/>
</dbReference>
<dbReference type="InterPro" id="IPR030468">
    <property type="entry name" value="Uba3_N"/>
</dbReference>
<sequence>MGSRDHDATAAAGDAEMEDAQDMLPSYEPWPDRWRDIDYLLNRVGPYATSEFIPGDELKDVMRNYVKILVIGAGGLGCELLKDLALTGFRDIHVVDMDTIDVSNLNRQFLFRMKDVGKPKATVAAEFVMRRAPGVRITPYFGRIQDKDESYYEQFHIIICGLDSVDARRWINSMIVGMYIPEDETTRRAIVDGGTEGVRGQARVIIPGKTACFECSLDLQTKPVTFPICTIANTPRLPEHCIEWASVMEWPKHFPDQKVDGDDPDHIRWLLEKAQSRAKEFNIQGVTYSLTQGVVKNIIPAIASTNALVAAACANEAFKLISNCAPYLDNYMTYNADAGLYTNTFPLDRKLDCPVCGSEVRKITVKADVTLQDFFDTLAEIEDLRLKAPSATVGGKSLYIRGPPSLEEMLRPNLPKKLRDLLRGHNELAITDPSLAKQIIRIIIKFD</sequence>
<proteinExistence type="inferred from homology"/>
<dbReference type="Proteomes" id="UP000320475">
    <property type="component" value="Unassembled WGS sequence"/>
</dbReference>
<dbReference type="GO" id="GO:0019781">
    <property type="term" value="F:NEDD8 activating enzyme activity"/>
    <property type="evidence" value="ECO:0007669"/>
    <property type="project" value="UniProtKB-UniRule"/>
</dbReference>
<evidence type="ECO:0000259" key="12">
    <source>
        <dbReference type="SMART" id="SM01181"/>
    </source>
</evidence>
<keyword evidence="7 11" id="KW-0067">ATP-binding</keyword>
<dbReference type="PANTHER" id="PTHR10953:SF6">
    <property type="entry name" value="NEDD8-ACTIVATING ENZYME E1 CATALYTIC SUBUNIT"/>
    <property type="match status" value="1"/>
</dbReference>
<evidence type="ECO:0000313" key="14">
    <source>
        <dbReference type="EMBL" id="TPX35829.1"/>
    </source>
</evidence>
<dbReference type="InterPro" id="IPR045886">
    <property type="entry name" value="ThiF/MoeB/HesA"/>
</dbReference>
<evidence type="ECO:0000313" key="13">
    <source>
        <dbReference type="EMBL" id="TPX30426.1"/>
    </source>
</evidence>
<dbReference type="EMBL" id="QEAM01000741">
    <property type="protein sequence ID" value="TPX35829.1"/>
    <property type="molecule type" value="Genomic_DNA"/>
</dbReference>
<evidence type="ECO:0000256" key="1">
    <source>
        <dbReference type="ARBA" id="ARBA00005032"/>
    </source>
</evidence>
<dbReference type="InterPro" id="IPR023318">
    <property type="entry name" value="Ub_act_enz_dom_a_sf"/>
</dbReference>
<dbReference type="PANTHER" id="PTHR10953">
    <property type="entry name" value="UBIQUITIN-ACTIVATING ENZYME E1"/>
    <property type="match status" value="1"/>
</dbReference>
<comment type="similarity">
    <text evidence="2 11">Belongs to the ubiquitin-activating E1 family. UBA3 subfamily.</text>
</comment>
<keyword evidence="4 11" id="KW-0436">Ligase</keyword>
<protein>
    <recommendedName>
        <fullName evidence="3 11">NEDD8-activating enzyme E1 catalytic subunit</fullName>
        <ecNumber evidence="8 11">6.2.1.64</ecNumber>
    </recommendedName>
</protein>
<dbReference type="VEuPathDB" id="FungiDB:SeMB42_g07920"/>
<dbReference type="GO" id="GO:0005524">
    <property type="term" value="F:ATP binding"/>
    <property type="evidence" value="ECO:0007669"/>
    <property type="project" value="UniProtKB-UniRule"/>
</dbReference>